<gene>
    <name evidence="2" type="ORF">METH_20795</name>
</gene>
<keyword evidence="3" id="KW-1185">Reference proteome</keyword>
<feature type="region of interest" description="Disordered" evidence="1">
    <location>
        <begin position="1"/>
        <end position="21"/>
    </location>
</feature>
<dbReference type="STRING" id="999552.METH_20795"/>
<proteinExistence type="predicted"/>
<evidence type="ECO:0000256" key="1">
    <source>
        <dbReference type="SAM" id="MobiDB-lite"/>
    </source>
</evidence>
<dbReference type="EMBL" id="CP006773">
    <property type="protein sequence ID" value="AHD03315.1"/>
    <property type="molecule type" value="Genomic_DNA"/>
</dbReference>
<dbReference type="AlphaFoldDB" id="V9W0Z3"/>
<accession>V9W0Z3</accession>
<reference evidence="2 3" key="1">
    <citation type="submission" date="2013-09" db="EMBL/GenBank/DDBJ databases">
        <authorList>
            <consortium name="DOE Joint Genome Institute"/>
            <person name="Klenk H.-P."/>
            <person name="Huntemann M."/>
            <person name="Han J."/>
            <person name="Chen A."/>
            <person name="Kyrpides N."/>
            <person name="Mavromatis K."/>
            <person name="Markowitz V."/>
            <person name="Palaniappan K."/>
            <person name="Ivanova N."/>
            <person name="Schaumberg A."/>
            <person name="Pati A."/>
            <person name="Liolios K."/>
            <person name="Nordberg H.P."/>
            <person name="Cantor M.N."/>
            <person name="Hua S.X."/>
            <person name="Woyke T."/>
        </authorList>
    </citation>
    <scope>NUCLEOTIDE SEQUENCE [LARGE SCALE GENOMIC DNA]</scope>
    <source>
        <strain evidence="2 3">DSM 14336</strain>
    </source>
</reference>
<protein>
    <submittedName>
        <fullName evidence="2">Uncharacterized protein</fullName>
    </submittedName>
</protein>
<evidence type="ECO:0000313" key="2">
    <source>
        <dbReference type="EMBL" id="AHD03315.1"/>
    </source>
</evidence>
<organism evidence="2 3">
    <name type="scientific">Leisingera methylohalidivorans DSM 14336</name>
    <dbReference type="NCBI Taxonomy" id="999552"/>
    <lineage>
        <taxon>Bacteria</taxon>
        <taxon>Pseudomonadati</taxon>
        <taxon>Pseudomonadota</taxon>
        <taxon>Alphaproteobacteria</taxon>
        <taxon>Rhodobacterales</taxon>
        <taxon>Roseobacteraceae</taxon>
        <taxon>Leisingera</taxon>
    </lineage>
</organism>
<sequence>MIFPATAAGPQPERGLRHRLQSSGVDCRLRGILARTQVLKPKPRHLATKPSSQMLSQRRTPLQIPLNRLRAAKRGKRFARARELQATCNFLRRPGVLEAQRKRRLRYKRQHRQLQTGRQLCQGTQPQSCRRGILNTGPAWLMSGSPAIGAQILPAHRLKLPLKRLCQPLKRFRLNGHRPATTLTKAITENQSARRNPDLPKLVQASMRRFNLLAENLTAQQRRAIRFRKEEVLALQSARLLLNRPG</sequence>
<dbReference type="HOGENOM" id="CLU_1127978_0_0_5"/>
<dbReference type="KEGG" id="lmd:METH_20795"/>
<dbReference type="Proteomes" id="UP000018780">
    <property type="component" value="Chromosome"/>
</dbReference>
<name>V9W0Z3_9RHOB</name>
<evidence type="ECO:0000313" key="3">
    <source>
        <dbReference type="Proteomes" id="UP000018780"/>
    </source>
</evidence>